<protein>
    <submittedName>
        <fullName evidence="2">Uncharacterized protein</fullName>
    </submittedName>
</protein>
<keyword evidence="3" id="KW-1185">Reference proteome</keyword>
<name>A0A917ZW62_9ACTN</name>
<dbReference type="AlphaFoldDB" id="A0A917ZW62"/>
<evidence type="ECO:0000313" key="3">
    <source>
        <dbReference type="Proteomes" id="UP000641932"/>
    </source>
</evidence>
<reference evidence="2" key="2">
    <citation type="submission" date="2020-09" db="EMBL/GenBank/DDBJ databases">
        <authorList>
            <person name="Sun Q."/>
            <person name="Zhou Y."/>
        </authorList>
    </citation>
    <scope>NUCLEOTIDE SEQUENCE</scope>
    <source>
        <strain evidence="2">CGMCC 4.7201</strain>
    </source>
</reference>
<feature type="compositionally biased region" description="Basic residues" evidence="1">
    <location>
        <begin position="10"/>
        <end position="23"/>
    </location>
</feature>
<accession>A0A917ZW62</accession>
<evidence type="ECO:0000256" key="1">
    <source>
        <dbReference type="SAM" id="MobiDB-lite"/>
    </source>
</evidence>
<feature type="region of interest" description="Disordered" evidence="1">
    <location>
        <begin position="164"/>
        <end position="202"/>
    </location>
</feature>
<evidence type="ECO:0000313" key="2">
    <source>
        <dbReference type="EMBL" id="GGO98635.1"/>
    </source>
</evidence>
<comment type="caution">
    <text evidence="2">The sequence shown here is derived from an EMBL/GenBank/DDBJ whole genome shotgun (WGS) entry which is preliminary data.</text>
</comment>
<proteinExistence type="predicted"/>
<organism evidence="2 3">
    <name type="scientific">Wenjunlia tyrosinilytica</name>
    <dbReference type="NCBI Taxonomy" id="1544741"/>
    <lineage>
        <taxon>Bacteria</taxon>
        <taxon>Bacillati</taxon>
        <taxon>Actinomycetota</taxon>
        <taxon>Actinomycetes</taxon>
        <taxon>Kitasatosporales</taxon>
        <taxon>Streptomycetaceae</taxon>
        <taxon>Wenjunlia</taxon>
    </lineage>
</organism>
<dbReference type="RefSeq" id="WP_189135268.1">
    <property type="nucleotide sequence ID" value="NZ_BMMS01000039.1"/>
</dbReference>
<dbReference type="Proteomes" id="UP000641932">
    <property type="component" value="Unassembled WGS sequence"/>
</dbReference>
<gene>
    <name evidence="2" type="ORF">GCM10012280_63230</name>
</gene>
<dbReference type="EMBL" id="BMMS01000039">
    <property type="protein sequence ID" value="GGO98635.1"/>
    <property type="molecule type" value="Genomic_DNA"/>
</dbReference>
<feature type="region of interest" description="Disordered" evidence="1">
    <location>
        <begin position="1"/>
        <end position="23"/>
    </location>
</feature>
<sequence>MTITSAMPTAKKRPTRTRTKRVSNRPAIKLSQLLPSHIDLREPVKAVLVCEDCGTWCPITGMQSRVQKLVPHHTGKADEVDANRCRGSNRRVEFDMTIPEWRQALADADKETSSRRPTTVLRKPKVAPAPAVSQIAAQKQTTAEEEPGDGRALWLLREMKWASTESAVRETDTRRAQRPTGDAPLDSLTVPLTTLRPKRPEH</sequence>
<reference evidence="2" key="1">
    <citation type="journal article" date="2014" name="Int. J. Syst. Evol. Microbiol.">
        <title>Complete genome sequence of Corynebacterium casei LMG S-19264T (=DSM 44701T), isolated from a smear-ripened cheese.</title>
        <authorList>
            <consortium name="US DOE Joint Genome Institute (JGI-PGF)"/>
            <person name="Walter F."/>
            <person name="Albersmeier A."/>
            <person name="Kalinowski J."/>
            <person name="Ruckert C."/>
        </authorList>
    </citation>
    <scope>NUCLEOTIDE SEQUENCE</scope>
    <source>
        <strain evidence="2">CGMCC 4.7201</strain>
    </source>
</reference>